<evidence type="ECO:0000313" key="3">
    <source>
        <dbReference type="Proteomes" id="UP000054560"/>
    </source>
</evidence>
<sequence>MMLNRIEGSGRHQKRERYHSRSHSRERGRDKKRGSRGGNRAYFESSESEEELYCTVCHDTNHTAEDCPRYGGFSRGGIEEEAASQVKWGGGPVVVGAVHTWRMQILVVHSTSLRIVGLISSVWRPET</sequence>
<dbReference type="Proteomes" id="UP000054560">
    <property type="component" value="Unassembled WGS sequence"/>
</dbReference>
<dbReference type="AlphaFoldDB" id="A0A0L0FI22"/>
<evidence type="ECO:0000256" key="1">
    <source>
        <dbReference type="SAM" id="MobiDB-lite"/>
    </source>
</evidence>
<gene>
    <name evidence="2" type="ORF">SARC_11090</name>
</gene>
<protein>
    <submittedName>
        <fullName evidence="2">Uncharacterized protein</fullName>
    </submittedName>
</protein>
<evidence type="ECO:0000313" key="2">
    <source>
        <dbReference type="EMBL" id="KNC76410.1"/>
    </source>
</evidence>
<reference evidence="2 3" key="1">
    <citation type="submission" date="2011-02" db="EMBL/GenBank/DDBJ databases">
        <title>The Genome Sequence of Sphaeroforma arctica JP610.</title>
        <authorList>
            <consortium name="The Broad Institute Genome Sequencing Platform"/>
            <person name="Russ C."/>
            <person name="Cuomo C."/>
            <person name="Young S.K."/>
            <person name="Zeng Q."/>
            <person name="Gargeya S."/>
            <person name="Alvarado L."/>
            <person name="Berlin A."/>
            <person name="Chapman S.B."/>
            <person name="Chen Z."/>
            <person name="Freedman E."/>
            <person name="Gellesch M."/>
            <person name="Goldberg J."/>
            <person name="Griggs A."/>
            <person name="Gujja S."/>
            <person name="Heilman E."/>
            <person name="Heiman D."/>
            <person name="Howarth C."/>
            <person name="Mehta T."/>
            <person name="Neiman D."/>
            <person name="Pearson M."/>
            <person name="Roberts A."/>
            <person name="Saif S."/>
            <person name="Shea T."/>
            <person name="Shenoy N."/>
            <person name="Sisk P."/>
            <person name="Stolte C."/>
            <person name="Sykes S."/>
            <person name="White J."/>
            <person name="Yandava C."/>
            <person name="Burger G."/>
            <person name="Gray M.W."/>
            <person name="Holland P.W.H."/>
            <person name="King N."/>
            <person name="Lang F.B.F."/>
            <person name="Roger A.J."/>
            <person name="Ruiz-Trillo I."/>
            <person name="Haas B."/>
            <person name="Nusbaum C."/>
            <person name="Birren B."/>
        </authorList>
    </citation>
    <scope>NUCLEOTIDE SEQUENCE [LARGE SCALE GENOMIC DNA]</scope>
    <source>
        <strain evidence="2 3">JP610</strain>
    </source>
</reference>
<feature type="compositionally biased region" description="Basic residues" evidence="1">
    <location>
        <begin position="11"/>
        <end position="22"/>
    </location>
</feature>
<name>A0A0L0FI22_9EUKA</name>
<dbReference type="GeneID" id="25911594"/>
<feature type="region of interest" description="Disordered" evidence="1">
    <location>
        <begin position="1"/>
        <end position="47"/>
    </location>
</feature>
<dbReference type="EMBL" id="KQ243118">
    <property type="protein sequence ID" value="KNC76410.1"/>
    <property type="molecule type" value="Genomic_DNA"/>
</dbReference>
<organism evidence="2 3">
    <name type="scientific">Sphaeroforma arctica JP610</name>
    <dbReference type="NCBI Taxonomy" id="667725"/>
    <lineage>
        <taxon>Eukaryota</taxon>
        <taxon>Ichthyosporea</taxon>
        <taxon>Ichthyophonida</taxon>
        <taxon>Sphaeroforma</taxon>
    </lineage>
</organism>
<accession>A0A0L0FI22</accession>
<feature type="non-terminal residue" evidence="2">
    <location>
        <position position="127"/>
    </location>
</feature>
<proteinExistence type="predicted"/>
<keyword evidence="3" id="KW-1185">Reference proteome</keyword>
<dbReference type="RefSeq" id="XP_014150312.1">
    <property type="nucleotide sequence ID" value="XM_014294837.1"/>
</dbReference>